<gene>
    <name evidence="1" type="ORF">SDC9_97347</name>
</gene>
<proteinExistence type="predicted"/>
<organism evidence="1">
    <name type="scientific">bioreactor metagenome</name>
    <dbReference type="NCBI Taxonomy" id="1076179"/>
    <lineage>
        <taxon>unclassified sequences</taxon>
        <taxon>metagenomes</taxon>
        <taxon>ecological metagenomes</taxon>
    </lineage>
</organism>
<evidence type="ECO:0000313" key="1">
    <source>
        <dbReference type="EMBL" id="MPM50605.1"/>
    </source>
</evidence>
<protein>
    <submittedName>
        <fullName evidence="1">Uncharacterized protein</fullName>
    </submittedName>
</protein>
<accession>A0A645ABM0</accession>
<dbReference type="AlphaFoldDB" id="A0A645ABM0"/>
<comment type="caution">
    <text evidence="1">The sequence shown here is derived from an EMBL/GenBank/DDBJ whole genome shotgun (WGS) entry which is preliminary data.</text>
</comment>
<sequence length="46" mass="5449">MDRRLLLHISQRNQFVEGNLCCCYLNGIIRLTGTRLKNKPIILYEK</sequence>
<reference evidence="1" key="1">
    <citation type="submission" date="2019-08" db="EMBL/GenBank/DDBJ databases">
        <authorList>
            <person name="Kucharzyk K."/>
            <person name="Murdoch R.W."/>
            <person name="Higgins S."/>
            <person name="Loffler F."/>
        </authorList>
    </citation>
    <scope>NUCLEOTIDE SEQUENCE</scope>
</reference>
<name>A0A645ABM0_9ZZZZ</name>
<dbReference type="EMBL" id="VSSQ01013039">
    <property type="protein sequence ID" value="MPM50605.1"/>
    <property type="molecule type" value="Genomic_DNA"/>
</dbReference>